<name>A0A840F5J0_9ACTN</name>
<evidence type="ECO:0000313" key="2">
    <source>
        <dbReference type="Proteomes" id="UP000551501"/>
    </source>
</evidence>
<sequence>MGESQELRHLARLINDQDGVVARGQVLACGLDSALVRRRLRRGTWVTLYPGVYVTHTGLLTWGQRAWAAVLDAEPAALSHQSAIRIASRKPNDGPVDEVIHIAVPAGRHVSARPGVVVHHRRTYDTDVHAHFTPPRVRFDDAVVDVAAQADDEIALVSILATAIGNRQTTADRLINVVGRRRRLRRRSLIVAMLEDVRDGTCSTLEHEYYVKVEKPHGLPSPERQAPTYTQRPGFRDLLYQRLGVAVELDGRLFHDSARARDRDLDRDLDAAVEQDLQTIRLGWGQSSVRACATAVKMGRLFVKNGWDGTPTPCSRPDCAVRRG</sequence>
<evidence type="ECO:0000313" key="1">
    <source>
        <dbReference type="EMBL" id="MBB4137688.1"/>
    </source>
</evidence>
<organism evidence="1 2">
    <name type="scientific">Gordonia humi</name>
    <dbReference type="NCBI Taxonomy" id="686429"/>
    <lineage>
        <taxon>Bacteria</taxon>
        <taxon>Bacillati</taxon>
        <taxon>Actinomycetota</taxon>
        <taxon>Actinomycetes</taxon>
        <taxon>Mycobacteriales</taxon>
        <taxon>Gordoniaceae</taxon>
        <taxon>Gordonia</taxon>
    </lineage>
</organism>
<proteinExistence type="predicted"/>
<accession>A0A840F5J0</accession>
<dbReference type="EMBL" id="JACIFP010000001">
    <property type="protein sequence ID" value="MBB4137688.1"/>
    <property type="molecule type" value="Genomic_DNA"/>
</dbReference>
<protein>
    <recommendedName>
        <fullName evidence="3">Transcriptional regulator, AbiEi antitoxin, Type IV TA system</fullName>
    </recommendedName>
</protein>
<reference evidence="1 2" key="1">
    <citation type="submission" date="2020-08" db="EMBL/GenBank/DDBJ databases">
        <title>Sequencing the genomes of 1000 actinobacteria strains.</title>
        <authorList>
            <person name="Klenk H.-P."/>
        </authorList>
    </citation>
    <scope>NUCLEOTIDE SEQUENCE [LARGE SCALE GENOMIC DNA]</scope>
    <source>
        <strain evidence="1 2">DSM 45298</strain>
    </source>
</reference>
<evidence type="ECO:0008006" key="3">
    <source>
        <dbReference type="Google" id="ProtNLM"/>
    </source>
</evidence>
<dbReference type="Proteomes" id="UP000551501">
    <property type="component" value="Unassembled WGS sequence"/>
</dbReference>
<dbReference type="AlphaFoldDB" id="A0A840F5J0"/>
<gene>
    <name evidence="1" type="ORF">BKA16_004240</name>
</gene>
<comment type="caution">
    <text evidence="1">The sequence shown here is derived from an EMBL/GenBank/DDBJ whole genome shotgun (WGS) entry which is preliminary data.</text>
</comment>
<dbReference type="RefSeq" id="WP_183372516.1">
    <property type="nucleotide sequence ID" value="NZ_BAABHL010000001.1"/>
</dbReference>
<keyword evidence="2" id="KW-1185">Reference proteome</keyword>